<organism evidence="2 3">
    <name type="scientific">Sulfitobacter profundi</name>
    <dbReference type="NCBI Taxonomy" id="2679961"/>
    <lineage>
        <taxon>Bacteria</taxon>
        <taxon>Pseudomonadati</taxon>
        <taxon>Pseudomonadota</taxon>
        <taxon>Alphaproteobacteria</taxon>
        <taxon>Rhodobacterales</taxon>
        <taxon>Roseobacteraceae</taxon>
        <taxon>Sulfitobacter</taxon>
    </lineage>
</organism>
<sequence length="68" mass="7420">MPRFSFQERAAEKAAARERDEELLRSGQVSHADMARANGGFVRGARYKGPAKRIQALAASLSLEDDSA</sequence>
<feature type="compositionally biased region" description="Basic and acidic residues" evidence="1">
    <location>
        <begin position="9"/>
        <end position="24"/>
    </location>
</feature>
<evidence type="ECO:0000256" key="1">
    <source>
        <dbReference type="SAM" id="MobiDB-lite"/>
    </source>
</evidence>
<name>A0ABW1YU85_9RHOB</name>
<dbReference type="Proteomes" id="UP001596403">
    <property type="component" value="Unassembled WGS sequence"/>
</dbReference>
<gene>
    <name evidence="2" type="ORF">ACFQAU_02605</name>
</gene>
<proteinExistence type="predicted"/>
<evidence type="ECO:0000313" key="2">
    <source>
        <dbReference type="EMBL" id="MFC6640780.1"/>
    </source>
</evidence>
<protein>
    <submittedName>
        <fullName evidence="2">Uncharacterized protein</fullName>
    </submittedName>
</protein>
<reference evidence="3" key="1">
    <citation type="journal article" date="2019" name="Int. J. Syst. Evol. Microbiol.">
        <title>The Global Catalogue of Microorganisms (GCM) 10K type strain sequencing project: providing services to taxonomists for standard genome sequencing and annotation.</title>
        <authorList>
            <consortium name="The Broad Institute Genomics Platform"/>
            <consortium name="The Broad Institute Genome Sequencing Center for Infectious Disease"/>
            <person name="Wu L."/>
            <person name="Ma J."/>
        </authorList>
    </citation>
    <scope>NUCLEOTIDE SEQUENCE [LARGE SCALE GENOMIC DNA]</scope>
    <source>
        <strain evidence="3">NBRC 111368</strain>
    </source>
</reference>
<dbReference type="RefSeq" id="WP_165935629.1">
    <property type="nucleotide sequence ID" value="NZ_JBHSWA010000001.1"/>
</dbReference>
<dbReference type="EMBL" id="JBHSWA010000001">
    <property type="protein sequence ID" value="MFC6640780.1"/>
    <property type="molecule type" value="Genomic_DNA"/>
</dbReference>
<keyword evidence="3" id="KW-1185">Reference proteome</keyword>
<feature type="region of interest" description="Disordered" evidence="1">
    <location>
        <begin position="1"/>
        <end position="30"/>
    </location>
</feature>
<evidence type="ECO:0000313" key="3">
    <source>
        <dbReference type="Proteomes" id="UP001596403"/>
    </source>
</evidence>
<accession>A0ABW1YU85</accession>
<comment type="caution">
    <text evidence="2">The sequence shown here is derived from an EMBL/GenBank/DDBJ whole genome shotgun (WGS) entry which is preliminary data.</text>
</comment>